<evidence type="ECO:0000313" key="1">
    <source>
        <dbReference type="EMBL" id="OXM85050.1"/>
    </source>
</evidence>
<dbReference type="Gene3D" id="2.60.40.1120">
    <property type="entry name" value="Carboxypeptidase-like, regulatory domain"/>
    <property type="match status" value="1"/>
</dbReference>
<name>A0A229UNT4_9BACL</name>
<protein>
    <recommendedName>
        <fullName evidence="3">Carboxypeptidase regulatory-like domain-containing protein</fullName>
    </recommendedName>
</protein>
<evidence type="ECO:0000313" key="2">
    <source>
        <dbReference type="Proteomes" id="UP000215509"/>
    </source>
</evidence>
<comment type="caution">
    <text evidence="1">The sequence shown here is derived from an EMBL/GenBank/DDBJ whole genome shotgun (WGS) entry which is preliminary data.</text>
</comment>
<organism evidence="1 2">
    <name type="scientific">Paenibacillus rigui</name>
    <dbReference type="NCBI Taxonomy" id="554312"/>
    <lineage>
        <taxon>Bacteria</taxon>
        <taxon>Bacillati</taxon>
        <taxon>Bacillota</taxon>
        <taxon>Bacilli</taxon>
        <taxon>Bacillales</taxon>
        <taxon>Paenibacillaceae</taxon>
        <taxon>Paenibacillus</taxon>
    </lineage>
</organism>
<dbReference type="RefSeq" id="WP_094016203.1">
    <property type="nucleotide sequence ID" value="NZ_NMQW01000024.1"/>
</dbReference>
<dbReference type="InterPro" id="IPR013784">
    <property type="entry name" value="Carb-bd-like_fold"/>
</dbReference>
<dbReference type="GO" id="GO:0030246">
    <property type="term" value="F:carbohydrate binding"/>
    <property type="evidence" value="ECO:0007669"/>
    <property type="project" value="InterPro"/>
</dbReference>
<dbReference type="AlphaFoldDB" id="A0A229UNT4"/>
<gene>
    <name evidence="1" type="ORF">CF651_17690</name>
</gene>
<keyword evidence="2" id="KW-1185">Reference proteome</keyword>
<dbReference type="EMBL" id="NMQW01000024">
    <property type="protein sequence ID" value="OXM85050.1"/>
    <property type="molecule type" value="Genomic_DNA"/>
</dbReference>
<dbReference type="Proteomes" id="UP000215509">
    <property type="component" value="Unassembled WGS sequence"/>
</dbReference>
<reference evidence="1 2" key="1">
    <citation type="submission" date="2017-07" db="EMBL/GenBank/DDBJ databases">
        <title>Genome sequencing and assembly of Paenibacillus rigui.</title>
        <authorList>
            <person name="Mayilraj S."/>
        </authorList>
    </citation>
    <scope>NUCLEOTIDE SEQUENCE [LARGE SCALE GENOMIC DNA]</scope>
    <source>
        <strain evidence="1 2">JCM 16352</strain>
    </source>
</reference>
<accession>A0A229UNT4</accession>
<dbReference type="SUPFAM" id="SSF49452">
    <property type="entry name" value="Starch-binding domain-like"/>
    <property type="match status" value="1"/>
</dbReference>
<proteinExistence type="predicted"/>
<evidence type="ECO:0008006" key="3">
    <source>
        <dbReference type="Google" id="ProtNLM"/>
    </source>
</evidence>
<dbReference type="OrthoDB" id="2380855at2"/>
<sequence>MTFIRVAQLKSRVSLVVSLHSAFSGDTAYFSGITVWLEGVPAKPIAKADGFFVFGNLQEGSYRLHIASEHYFPETRDIEVHSSSTIEHVGLLPLPSYPFRGGATLLRVSAQDGQRRPVPDAWVEATVTQEDAVRARIAQDQQEAGSTELVLGAISGSIRVTDRYWVRSRSAKAFEEQVQIAGVTEHGRRVQLAHPLQHTYTRGAYLLPVVQTRTTARGEAVIAFSGIGLKQFTAQLRLRRADALQTDSVLKEVVLEEGKTVLSGSIII</sequence>